<reference evidence="1" key="1">
    <citation type="submission" date="2021-01" db="EMBL/GenBank/DDBJ databases">
        <title>Whole genome shotgun sequence of Sphaerisporangium rufum NBRC 109079.</title>
        <authorList>
            <person name="Komaki H."/>
            <person name="Tamura T."/>
        </authorList>
    </citation>
    <scope>NUCLEOTIDE SEQUENCE</scope>
    <source>
        <strain evidence="1">NBRC 109079</strain>
    </source>
</reference>
<evidence type="ECO:0000313" key="2">
    <source>
        <dbReference type="Proteomes" id="UP000655287"/>
    </source>
</evidence>
<dbReference type="Proteomes" id="UP000655287">
    <property type="component" value="Unassembled WGS sequence"/>
</dbReference>
<dbReference type="SUPFAM" id="SSF56634">
    <property type="entry name" value="Heme-dependent catalase-like"/>
    <property type="match status" value="1"/>
</dbReference>
<accession>A0A919V3E7</accession>
<dbReference type="GO" id="GO:0020037">
    <property type="term" value="F:heme binding"/>
    <property type="evidence" value="ECO:0007669"/>
    <property type="project" value="InterPro"/>
</dbReference>
<evidence type="ECO:0000313" key="1">
    <source>
        <dbReference type="EMBL" id="GII79993.1"/>
    </source>
</evidence>
<dbReference type="EMBL" id="BOOU01000067">
    <property type="protein sequence ID" value="GII79993.1"/>
    <property type="molecule type" value="Genomic_DNA"/>
</dbReference>
<gene>
    <name evidence="1" type="ORF">Sru01_49750</name>
</gene>
<sequence>MDPFAYRLVSSLARAVAAARHGRALHPAGRTFTATLDPLPGAPRLGVPALDGPAGRPVVVRLSRALSLPPPLPDGLGLALRIPGGGDPGDLDLLFTTGGRPPAPPWLPYPVLDFAAGFYSTLLPYRSRLGRVRLLAVPVDRRRRLSGDPGRVAAVPAAVPAGAAPAGPLEFVLGLDGAVRAPLARLRLHGPVPPGEEVAAFDPIRNAHPGLRPTGAVQRARAAAYAGSQQGRSAAGRKG</sequence>
<proteinExistence type="predicted"/>
<dbReference type="InterPro" id="IPR020835">
    <property type="entry name" value="Catalase_sf"/>
</dbReference>
<organism evidence="1 2">
    <name type="scientific">Sphaerisporangium rufum</name>
    <dbReference type="NCBI Taxonomy" id="1381558"/>
    <lineage>
        <taxon>Bacteria</taxon>
        <taxon>Bacillati</taxon>
        <taxon>Actinomycetota</taxon>
        <taxon>Actinomycetes</taxon>
        <taxon>Streptosporangiales</taxon>
        <taxon>Streptosporangiaceae</taxon>
        <taxon>Sphaerisporangium</taxon>
    </lineage>
</organism>
<dbReference type="RefSeq" id="WP_203990238.1">
    <property type="nucleotide sequence ID" value="NZ_BOOU01000067.1"/>
</dbReference>
<keyword evidence="2" id="KW-1185">Reference proteome</keyword>
<comment type="caution">
    <text evidence="1">The sequence shown here is derived from an EMBL/GenBank/DDBJ whole genome shotgun (WGS) entry which is preliminary data.</text>
</comment>
<protein>
    <recommendedName>
        <fullName evidence="3">Phosphodiesterase</fullName>
    </recommendedName>
</protein>
<name>A0A919V3E7_9ACTN</name>
<evidence type="ECO:0008006" key="3">
    <source>
        <dbReference type="Google" id="ProtNLM"/>
    </source>
</evidence>
<dbReference type="AlphaFoldDB" id="A0A919V3E7"/>